<evidence type="ECO:0000313" key="1">
    <source>
        <dbReference type="EMBL" id="SCB51026.1"/>
    </source>
</evidence>
<dbReference type="Proteomes" id="UP000199184">
    <property type="component" value="Unassembled WGS sequence"/>
</dbReference>
<sequence length="193" mass="20782">MRVTIGRRTAMAAALAVVGAAGLTATLGPVFSPAAWAHGPTRQKVRESIEINAPQDKVWAAIRNFQDMGWLPPVTKTTGEKGNEIGATRQLTLTGGATVDEELYKYEPDMMSYSYRITKVDVKVLPVTNYSSTLTVSPASDGKSKLEWTGAFYRGFPNNDPPPELSDEASVKAVSGLYKTGLEALKKKIESGS</sequence>
<accession>A0A1C3XG05</accession>
<dbReference type="PROSITE" id="PS51318">
    <property type="entry name" value="TAT"/>
    <property type="match status" value="1"/>
</dbReference>
<dbReference type="Gene3D" id="3.30.530.20">
    <property type="match status" value="1"/>
</dbReference>
<name>A0A1C3XG05_9BRAD</name>
<protein>
    <submittedName>
        <fullName evidence="1">Polyketide cyclase / dehydrase and lipid transport</fullName>
    </submittedName>
</protein>
<dbReference type="CDD" id="cd07821">
    <property type="entry name" value="PYR_PYL_RCAR_like"/>
    <property type="match status" value="1"/>
</dbReference>
<keyword evidence="2" id="KW-1185">Reference proteome</keyword>
<dbReference type="InterPro" id="IPR006311">
    <property type="entry name" value="TAT_signal"/>
</dbReference>
<dbReference type="InterPro" id="IPR019587">
    <property type="entry name" value="Polyketide_cyclase/dehydratase"/>
</dbReference>
<dbReference type="InterPro" id="IPR023393">
    <property type="entry name" value="START-like_dom_sf"/>
</dbReference>
<proteinExistence type="predicted"/>
<dbReference type="PANTHER" id="PTHR39332">
    <property type="entry name" value="BLL4707 PROTEIN"/>
    <property type="match status" value="1"/>
</dbReference>
<dbReference type="EMBL" id="FMAI01000015">
    <property type="protein sequence ID" value="SCB51026.1"/>
    <property type="molecule type" value="Genomic_DNA"/>
</dbReference>
<dbReference type="RefSeq" id="WP_091963315.1">
    <property type="nucleotide sequence ID" value="NZ_FMAI01000015.1"/>
</dbReference>
<dbReference type="PANTHER" id="PTHR39332:SF7">
    <property type="entry name" value="SRPBCC FAMILY PROTEIN"/>
    <property type="match status" value="1"/>
</dbReference>
<dbReference type="AlphaFoldDB" id="A0A1C3XG05"/>
<dbReference type="SUPFAM" id="SSF55961">
    <property type="entry name" value="Bet v1-like"/>
    <property type="match status" value="1"/>
</dbReference>
<gene>
    <name evidence="1" type="ORF">GA0061098_101548</name>
</gene>
<organism evidence="1 2">
    <name type="scientific">Bradyrhizobium shewense</name>
    <dbReference type="NCBI Taxonomy" id="1761772"/>
    <lineage>
        <taxon>Bacteria</taxon>
        <taxon>Pseudomonadati</taxon>
        <taxon>Pseudomonadota</taxon>
        <taxon>Alphaproteobacteria</taxon>
        <taxon>Hyphomicrobiales</taxon>
        <taxon>Nitrobacteraceae</taxon>
        <taxon>Bradyrhizobium</taxon>
    </lineage>
</organism>
<dbReference type="Pfam" id="PF10604">
    <property type="entry name" value="Polyketide_cyc2"/>
    <property type="match status" value="1"/>
</dbReference>
<evidence type="ECO:0000313" key="2">
    <source>
        <dbReference type="Proteomes" id="UP000199184"/>
    </source>
</evidence>
<reference evidence="2" key="1">
    <citation type="submission" date="2016-08" db="EMBL/GenBank/DDBJ databases">
        <authorList>
            <person name="Varghese N."/>
            <person name="Submissions Spin"/>
        </authorList>
    </citation>
    <scope>NUCLEOTIDE SEQUENCE [LARGE SCALE GENOMIC DNA]</scope>
    <source>
        <strain evidence="2">ERR11</strain>
    </source>
</reference>